<dbReference type="PRINTS" id="PR00455">
    <property type="entry name" value="HTHTETR"/>
</dbReference>
<keyword evidence="2" id="KW-0472">Membrane</keyword>
<proteinExistence type="predicted"/>
<keyword evidence="1" id="KW-0238">DNA-binding</keyword>
<dbReference type="Gene3D" id="1.10.357.10">
    <property type="entry name" value="Tetracycline Repressor, domain 2"/>
    <property type="match status" value="1"/>
</dbReference>
<reference evidence="4" key="1">
    <citation type="submission" date="2018-05" db="EMBL/GenBank/DDBJ databases">
        <authorList>
            <person name="Lanie J.A."/>
            <person name="Ng W.-L."/>
            <person name="Kazmierczak K.M."/>
            <person name="Andrzejewski T.M."/>
            <person name="Davidsen T.M."/>
            <person name="Wayne K.J."/>
            <person name="Tettelin H."/>
            <person name="Glass J.I."/>
            <person name="Rusch D."/>
            <person name="Podicherti R."/>
            <person name="Tsui H.-C.T."/>
            <person name="Winkler M.E."/>
        </authorList>
    </citation>
    <scope>NUCLEOTIDE SEQUENCE</scope>
</reference>
<sequence length="202" mass="23531">MEAKYSNTGIKIKDAAKCLFLKKGYSATTTREIAKESSINLALLNYYFTSKRKLFEIIMLETIRDFMSKMVEVYNDEKTTLEEKLKLTSSKYIDMIIAEPHLPMFVVNELKNNPSSVLKIIRGKMIMESKLVDQYNDGVKKGLYKKGDPIHFVTNILSLIVFPFISSPIIIKMKKLSRKEFNEMMNERKKLIPKWVIQMIKK</sequence>
<organism evidence="4">
    <name type="scientific">marine metagenome</name>
    <dbReference type="NCBI Taxonomy" id="408172"/>
    <lineage>
        <taxon>unclassified sequences</taxon>
        <taxon>metagenomes</taxon>
        <taxon>ecological metagenomes</taxon>
    </lineage>
</organism>
<dbReference type="Pfam" id="PF00440">
    <property type="entry name" value="TetR_N"/>
    <property type="match status" value="1"/>
</dbReference>
<evidence type="ECO:0000259" key="3">
    <source>
        <dbReference type="PROSITE" id="PS50977"/>
    </source>
</evidence>
<feature type="domain" description="HTH tetR-type" evidence="3">
    <location>
        <begin position="6"/>
        <end position="66"/>
    </location>
</feature>
<accession>A0A381TCJ3</accession>
<evidence type="ECO:0000256" key="1">
    <source>
        <dbReference type="ARBA" id="ARBA00023125"/>
    </source>
</evidence>
<dbReference type="AlphaFoldDB" id="A0A381TCJ3"/>
<evidence type="ECO:0000256" key="2">
    <source>
        <dbReference type="SAM" id="Phobius"/>
    </source>
</evidence>
<keyword evidence="2" id="KW-0812">Transmembrane</keyword>
<dbReference type="PROSITE" id="PS01081">
    <property type="entry name" value="HTH_TETR_1"/>
    <property type="match status" value="1"/>
</dbReference>
<dbReference type="InterPro" id="IPR001647">
    <property type="entry name" value="HTH_TetR"/>
</dbReference>
<dbReference type="PROSITE" id="PS50977">
    <property type="entry name" value="HTH_TETR_2"/>
    <property type="match status" value="1"/>
</dbReference>
<dbReference type="EMBL" id="UINC01004372">
    <property type="protein sequence ID" value="SVA13840.1"/>
    <property type="molecule type" value="Genomic_DNA"/>
</dbReference>
<name>A0A381TCJ3_9ZZZZ</name>
<protein>
    <recommendedName>
        <fullName evidence="3">HTH tetR-type domain-containing protein</fullName>
    </recommendedName>
</protein>
<dbReference type="InterPro" id="IPR009057">
    <property type="entry name" value="Homeodomain-like_sf"/>
</dbReference>
<gene>
    <name evidence="4" type="ORF">METZ01_LOCUS66694</name>
</gene>
<evidence type="ECO:0000313" key="4">
    <source>
        <dbReference type="EMBL" id="SVA13840.1"/>
    </source>
</evidence>
<dbReference type="SUPFAM" id="SSF46689">
    <property type="entry name" value="Homeodomain-like"/>
    <property type="match status" value="1"/>
</dbReference>
<dbReference type="GO" id="GO:0003677">
    <property type="term" value="F:DNA binding"/>
    <property type="evidence" value="ECO:0007669"/>
    <property type="project" value="UniProtKB-KW"/>
</dbReference>
<keyword evidence="2" id="KW-1133">Transmembrane helix</keyword>
<feature type="transmembrane region" description="Helical" evidence="2">
    <location>
        <begin position="150"/>
        <end position="171"/>
    </location>
</feature>
<dbReference type="InterPro" id="IPR023772">
    <property type="entry name" value="DNA-bd_HTH_TetR-type_CS"/>
</dbReference>